<keyword evidence="3" id="KW-0812">Transmembrane</keyword>
<feature type="domain" description="PPIase cyclophilin-type" evidence="4">
    <location>
        <begin position="131"/>
        <end position="293"/>
    </location>
</feature>
<comment type="function">
    <text evidence="1">PPIases accelerate the folding of proteins. It catalyzes the cis-trans isomerization of proline imidic peptide bonds in oligopeptides.</text>
</comment>
<dbReference type="PRINTS" id="PR00153">
    <property type="entry name" value="CSAPPISMRASE"/>
</dbReference>
<reference evidence="6" key="1">
    <citation type="journal article" date="2019" name="Int. J. Syst. Evol. Microbiol.">
        <title>The Global Catalogue of Microorganisms (GCM) 10K type strain sequencing project: providing services to taxonomists for standard genome sequencing and annotation.</title>
        <authorList>
            <consortium name="The Broad Institute Genomics Platform"/>
            <consortium name="The Broad Institute Genome Sequencing Center for Infectious Disease"/>
            <person name="Wu L."/>
            <person name="Ma J."/>
        </authorList>
    </citation>
    <scope>NUCLEOTIDE SEQUENCE [LARGE SCALE GENOMIC DNA]</scope>
    <source>
        <strain evidence="6">JCM 13249</strain>
    </source>
</reference>
<dbReference type="InterPro" id="IPR029000">
    <property type="entry name" value="Cyclophilin-like_dom_sf"/>
</dbReference>
<dbReference type="EMBL" id="BAAALS010000010">
    <property type="protein sequence ID" value="GAA1752630.1"/>
    <property type="molecule type" value="Genomic_DNA"/>
</dbReference>
<feature type="transmembrane region" description="Helical" evidence="3">
    <location>
        <begin position="56"/>
        <end position="78"/>
    </location>
</feature>
<comment type="caution">
    <text evidence="5">The sequence shown here is derived from an EMBL/GenBank/DDBJ whole genome shotgun (WGS) entry which is preliminary data.</text>
</comment>
<dbReference type="InterPro" id="IPR002130">
    <property type="entry name" value="Cyclophilin-type_PPIase_dom"/>
</dbReference>
<name>A0ABP4WHY0_9ACTN</name>
<dbReference type="PANTHER" id="PTHR45625">
    <property type="entry name" value="PEPTIDYL-PROLYL CIS-TRANS ISOMERASE-RELATED"/>
    <property type="match status" value="1"/>
</dbReference>
<sequence length="314" mass="33017">MAYGTWYVTRRIPSQRTFREGALVASSRDRQRKLARARIERRMARRATKLRRKRQVQAGVGAVVALLLVTFGTVWLAGGFDSDPDQNLPTVVAGDCAWTLRTPDDTIGVRDTGNPPLSPSAKEGTRTMTINTNVGQIDATLDLAAAPCSAESFAFLAGKNFFDNSTCHRLSTTDFVLQCGDPIGKGTGGPSYTFIDENVPASAEASPSASPAATHYYPAGTLALANPGTNGSQFLIFYKDGSPLPPSYSIFGKVTKGLDVIEKVAKEGALDGEGKATTDGAPKTNVTITKLTVGDLPGASASPEPSATATASAQ</sequence>
<feature type="region of interest" description="Disordered" evidence="2">
    <location>
        <begin position="294"/>
        <end position="314"/>
    </location>
</feature>
<evidence type="ECO:0000313" key="6">
    <source>
        <dbReference type="Proteomes" id="UP001500655"/>
    </source>
</evidence>
<evidence type="ECO:0000256" key="3">
    <source>
        <dbReference type="SAM" id="Phobius"/>
    </source>
</evidence>
<dbReference type="Proteomes" id="UP001500655">
    <property type="component" value="Unassembled WGS sequence"/>
</dbReference>
<keyword evidence="6" id="KW-1185">Reference proteome</keyword>
<dbReference type="PANTHER" id="PTHR45625:SF3">
    <property type="entry name" value="PEPTIDYL-PROLYL CIS-TRANS ISOMERASE B-RELATED"/>
    <property type="match status" value="1"/>
</dbReference>
<organism evidence="5 6">
    <name type="scientific">Luedemannella helvata</name>
    <dbReference type="NCBI Taxonomy" id="349315"/>
    <lineage>
        <taxon>Bacteria</taxon>
        <taxon>Bacillati</taxon>
        <taxon>Actinomycetota</taxon>
        <taxon>Actinomycetes</taxon>
        <taxon>Micromonosporales</taxon>
        <taxon>Micromonosporaceae</taxon>
        <taxon>Luedemannella</taxon>
    </lineage>
</organism>
<proteinExistence type="predicted"/>
<dbReference type="GO" id="GO:0016853">
    <property type="term" value="F:isomerase activity"/>
    <property type="evidence" value="ECO:0007669"/>
    <property type="project" value="UniProtKB-KW"/>
</dbReference>
<accession>A0ABP4WHY0</accession>
<dbReference type="InterPro" id="IPR044666">
    <property type="entry name" value="Cyclophilin_A-like"/>
</dbReference>
<dbReference type="SUPFAM" id="SSF50891">
    <property type="entry name" value="Cyclophilin-like"/>
    <property type="match status" value="1"/>
</dbReference>
<keyword evidence="5" id="KW-0413">Isomerase</keyword>
<dbReference type="PROSITE" id="PS50072">
    <property type="entry name" value="CSA_PPIASE_2"/>
    <property type="match status" value="1"/>
</dbReference>
<dbReference type="Pfam" id="PF00160">
    <property type="entry name" value="Pro_isomerase"/>
    <property type="match status" value="1"/>
</dbReference>
<gene>
    <name evidence="5" type="ORF">GCM10009681_24420</name>
</gene>
<evidence type="ECO:0000313" key="5">
    <source>
        <dbReference type="EMBL" id="GAA1752630.1"/>
    </source>
</evidence>
<dbReference type="CDD" id="cd00317">
    <property type="entry name" value="cyclophilin"/>
    <property type="match status" value="1"/>
</dbReference>
<evidence type="ECO:0000256" key="2">
    <source>
        <dbReference type="SAM" id="MobiDB-lite"/>
    </source>
</evidence>
<feature type="compositionally biased region" description="Low complexity" evidence="2">
    <location>
        <begin position="299"/>
        <end position="314"/>
    </location>
</feature>
<keyword evidence="3" id="KW-1133">Transmembrane helix</keyword>
<protein>
    <submittedName>
        <fullName evidence="5">Peptidylprolyl isomerase</fullName>
    </submittedName>
</protein>
<evidence type="ECO:0000256" key="1">
    <source>
        <dbReference type="ARBA" id="ARBA00002388"/>
    </source>
</evidence>
<keyword evidence="3" id="KW-0472">Membrane</keyword>
<evidence type="ECO:0000259" key="4">
    <source>
        <dbReference type="PROSITE" id="PS50072"/>
    </source>
</evidence>
<dbReference type="Gene3D" id="2.40.100.10">
    <property type="entry name" value="Cyclophilin-like"/>
    <property type="match status" value="1"/>
</dbReference>